<comment type="caution">
    <text evidence="2">The sequence shown here is derived from an EMBL/GenBank/DDBJ whole genome shotgun (WGS) entry which is preliminary data.</text>
</comment>
<keyword evidence="3" id="KW-1185">Reference proteome</keyword>
<feature type="compositionally biased region" description="Basic and acidic residues" evidence="1">
    <location>
        <begin position="1"/>
        <end position="11"/>
    </location>
</feature>
<protein>
    <submittedName>
        <fullName evidence="2">Uncharacterized protein</fullName>
    </submittedName>
</protein>
<feature type="compositionally biased region" description="Polar residues" evidence="1">
    <location>
        <begin position="29"/>
        <end position="56"/>
    </location>
</feature>
<feature type="region of interest" description="Disordered" evidence="1">
    <location>
        <begin position="1"/>
        <end position="77"/>
    </location>
</feature>
<accession>A0AAV4SP22</accession>
<sequence length="143" mass="15812">MSRTEQGEARRRLPTYHSGVKSSQKDHGQSTTSPMSVFLNLRNTMGSEQAQASSGNGPKWSQKVKQKPSGPAQTPFKRWTNTATVFLRRFGADPYTAANVMTIAVCLRLESSSLQGWTVPPTHTESKLNNAESVLTLGERKCW</sequence>
<dbReference type="AlphaFoldDB" id="A0AAV4SP22"/>
<evidence type="ECO:0000313" key="2">
    <source>
        <dbReference type="EMBL" id="GIY35850.1"/>
    </source>
</evidence>
<proteinExistence type="predicted"/>
<name>A0AAV4SP22_CAEEX</name>
<dbReference type="EMBL" id="BPLR01009969">
    <property type="protein sequence ID" value="GIY35850.1"/>
    <property type="molecule type" value="Genomic_DNA"/>
</dbReference>
<reference evidence="2 3" key="1">
    <citation type="submission" date="2021-06" db="EMBL/GenBank/DDBJ databases">
        <title>Caerostris extrusa draft genome.</title>
        <authorList>
            <person name="Kono N."/>
            <person name="Arakawa K."/>
        </authorList>
    </citation>
    <scope>NUCLEOTIDE SEQUENCE [LARGE SCALE GENOMIC DNA]</scope>
</reference>
<evidence type="ECO:0000256" key="1">
    <source>
        <dbReference type="SAM" id="MobiDB-lite"/>
    </source>
</evidence>
<dbReference type="Proteomes" id="UP001054945">
    <property type="component" value="Unassembled WGS sequence"/>
</dbReference>
<organism evidence="2 3">
    <name type="scientific">Caerostris extrusa</name>
    <name type="common">Bark spider</name>
    <name type="synonym">Caerostris bankana</name>
    <dbReference type="NCBI Taxonomy" id="172846"/>
    <lineage>
        <taxon>Eukaryota</taxon>
        <taxon>Metazoa</taxon>
        <taxon>Ecdysozoa</taxon>
        <taxon>Arthropoda</taxon>
        <taxon>Chelicerata</taxon>
        <taxon>Arachnida</taxon>
        <taxon>Araneae</taxon>
        <taxon>Araneomorphae</taxon>
        <taxon>Entelegynae</taxon>
        <taxon>Araneoidea</taxon>
        <taxon>Araneidae</taxon>
        <taxon>Caerostris</taxon>
    </lineage>
</organism>
<gene>
    <name evidence="2" type="ORF">CEXT_794191</name>
</gene>
<evidence type="ECO:0000313" key="3">
    <source>
        <dbReference type="Proteomes" id="UP001054945"/>
    </source>
</evidence>